<sequence>MDPTPAPRDSGKVVGNLHRPQRYHRRLQRVFYASALVSIQFDPNSRKFYDRKVRHEALDVRVEVRDRAPRGAVIRVRV</sequence>
<organism evidence="2 3">
    <name type="scientific">Actinopolymorpha pittospori</name>
    <dbReference type="NCBI Taxonomy" id="648752"/>
    <lineage>
        <taxon>Bacteria</taxon>
        <taxon>Bacillati</taxon>
        <taxon>Actinomycetota</taxon>
        <taxon>Actinomycetes</taxon>
        <taxon>Propionibacteriales</taxon>
        <taxon>Actinopolymorphaceae</taxon>
        <taxon>Actinopolymorpha</taxon>
    </lineage>
</organism>
<dbReference type="Proteomes" id="UP000638648">
    <property type="component" value="Unassembled WGS sequence"/>
</dbReference>
<dbReference type="Pfam" id="PF02371">
    <property type="entry name" value="Transposase_20"/>
    <property type="match status" value="1"/>
</dbReference>
<dbReference type="EMBL" id="JADBEM010000001">
    <property type="protein sequence ID" value="MBE1603405.1"/>
    <property type="molecule type" value="Genomic_DNA"/>
</dbReference>
<reference evidence="2" key="1">
    <citation type="submission" date="2020-10" db="EMBL/GenBank/DDBJ databases">
        <title>Sequencing the genomes of 1000 actinobacteria strains.</title>
        <authorList>
            <person name="Klenk H.-P."/>
        </authorList>
    </citation>
    <scope>NUCLEOTIDE SEQUENCE</scope>
    <source>
        <strain evidence="2">DSM 45354</strain>
    </source>
</reference>
<protein>
    <recommendedName>
        <fullName evidence="1">Transposase IS116/IS110/IS902 C-terminal domain-containing protein</fullName>
    </recommendedName>
</protein>
<dbReference type="InterPro" id="IPR003346">
    <property type="entry name" value="Transposase_20"/>
</dbReference>
<dbReference type="AlphaFoldDB" id="A0A927R8X3"/>
<dbReference type="GO" id="GO:0003677">
    <property type="term" value="F:DNA binding"/>
    <property type="evidence" value="ECO:0007669"/>
    <property type="project" value="InterPro"/>
</dbReference>
<accession>A0A927R8X3</accession>
<keyword evidence="3" id="KW-1185">Reference proteome</keyword>
<gene>
    <name evidence="2" type="ORF">HEB94_000253</name>
</gene>
<comment type="caution">
    <text evidence="2">The sequence shown here is derived from an EMBL/GenBank/DDBJ whole genome shotgun (WGS) entry which is preliminary data.</text>
</comment>
<evidence type="ECO:0000313" key="3">
    <source>
        <dbReference type="Proteomes" id="UP000638648"/>
    </source>
</evidence>
<dbReference type="GO" id="GO:0004803">
    <property type="term" value="F:transposase activity"/>
    <property type="evidence" value="ECO:0007669"/>
    <property type="project" value="InterPro"/>
</dbReference>
<feature type="domain" description="Transposase IS116/IS110/IS902 C-terminal" evidence="1">
    <location>
        <begin position="4"/>
        <end position="49"/>
    </location>
</feature>
<dbReference type="GO" id="GO:0006313">
    <property type="term" value="P:DNA transposition"/>
    <property type="evidence" value="ECO:0007669"/>
    <property type="project" value="InterPro"/>
</dbReference>
<proteinExistence type="predicted"/>
<evidence type="ECO:0000313" key="2">
    <source>
        <dbReference type="EMBL" id="MBE1603405.1"/>
    </source>
</evidence>
<evidence type="ECO:0000259" key="1">
    <source>
        <dbReference type="Pfam" id="PF02371"/>
    </source>
</evidence>
<name>A0A927R8X3_9ACTN</name>